<feature type="signal peptide" evidence="1">
    <location>
        <begin position="1"/>
        <end position="25"/>
    </location>
</feature>
<proteinExistence type="predicted"/>
<name>A0ABY7Q082_9ACTN</name>
<sequence>MRSIARKTITAGATLVLAMSGAVLAAGPASAATNCYASGCNGLDPAATTCADDAVTVSTSGSLELRYSPSCRAAWGRDRYSVPGELLTVTNSAGQSYGVSSPSGGPLWTRMVNDADLTSQAKDTTANGWERTGSY</sequence>
<evidence type="ECO:0000256" key="1">
    <source>
        <dbReference type="SAM" id="SignalP"/>
    </source>
</evidence>
<feature type="chain" id="PRO_5045819121" evidence="1">
    <location>
        <begin position="26"/>
        <end position="135"/>
    </location>
</feature>
<keyword evidence="3" id="KW-1185">Reference proteome</keyword>
<dbReference type="Proteomes" id="UP001212821">
    <property type="component" value="Chromosome"/>
</dbReference>
<dbReference type="InterPro" id="IPR021224">
    <property type="entry name" value="DUF2690"/>
</dbReference>
<evidence type="ECO:0000313" key="2">
    <source>
        <dbReference type="EMBL" id="WBP86093.1"/>
    </source>
</evidence>
<dbReference type="Pfam" id="PF10901">
    <property type="entry name" value="DUF2690"/>
    <property type="match status" value="1"/>
</dbReference>
<reference evidence="3" key="1">
    <citation type="submission" date="2022-12" db="EMBL/GenBank/DDBJ databases">
        <authorList>
            <person name="Mo P."/>
        </authorList>
    </citation>
    <scope>NUCLEOTIDE SEQUENCE [LARGE SCALE GENOMIC DNA]</scope>
    <source>
        <strain evidence="3">HUAS 3-15</strain>
    </source>
</reference>
<evidence type="ECO:0000313" key="3">
    <source>
        <dbReference type="Proteomes" id="UP001212821"/>
    </source>
</evidence>
<dbReference type="RefSeq" id="WP_270142522.1">
    <property type="nucleotide sequence ID" value="NZ_CP115450.1"/>
</dbReference>
<dbReference type="EMBL" id="CP115450">
    <property type="protein sequence ID" value="WBP86093.1"/>
    <property type="molecule type" value="Genomic_DNA"/>
</dbReference>
<keyword evidence="1" id="KW-0732">Signal</keyword>
<gene>
    <name evidence="2" type="ORF">O1G21_09740</name>
</gene>
<organism evidence="2 3">
    <name type="scientific">Kitasatospora cathayae</name>
    <dbReference type="NCBI Taxonomy" id="3004092"/>
    <lineage>
        <taxon>Bacteria</taxon>
        <taxon>Bacillati</taxon>
        <taxon>Actinomycetota</taxon>
        <taxon>Actinomycetes</taxon>
        <taxon>Kitasatosporales</taxon>
        <taxon>Streptomycetaceae</taxon>
        <taxon>Kitasatospora</taxon>
    </lineage>
</organism>
<protein>
    <submittedName>
        <fullName evidence="2">DUF2690 domain-containing protein</fullName>
    </submittedName>
</protein>
<accession>A0ABY7Q082</accession>